<sequence length="180" mass="19543">MIICRISRSVSRSHLCVPDHHRGQPLAFLPMRVTRGEKVHGHDLRSALYAQSGSGSENGNGSGQGHVAPPSTGKQSAGVLSSAAVTLRWVSVHVLPWKAFRRAAPVRPVLSPNPSVLALAPASALAGKEALDRDRARPPTTIIIDRQRSPQKQRSLSHSRSSPSAKKRLRRPRSCLLRSR</sequence>
<organism evidence="2 3">
    <name type="scientific">Thermogemmatispora tikiterensis</name>
    <dbReference type="NCBI Taxonomy" id="1825093"/>
    <lineage>
        <taxon>Bacteria</taxon>
        <taxon>Bacillati</taxon>
        <taxon>Chloroflexota</taxon>
        <taxon>Ktedonobacteria</taxon>
        <taxon>Thermogemmatisporales</taxon>
        <taxon>Thermogemmatisporaceae</taxon>
        <taxon>Thermogemmatispora</taxon>
    </lineage>
</organism>
<evidence type="ECO:0000256" key="1">
    <source>
        <dbReference type="SAM" id="MobiDB-lite"/>
    </source>
</evidence>
<evidence type="ECO:0000313" key="3">
    <source>
        <dbReference type="Proteomes" id="UP000248706"/>
    </source>
</evidence>
<comment type="caution">
    <text evidence="2">The sequence shown here is derived from an EMBL/GenBank/DDBJ whole genome shotgun (WGS) entry which is preliminary data.</text>
</comment>
<gene>
    <name evidence="2" type="ORF">A4R35_11030</name>
</gene>
<keyword evidence="3" id="KW-1185">Reference proteome</keyword>
<name>A0A328VEU3_9CHLR</name>
<feature type="region of interest" description="Disordered" evidence="1">
    <location>
        <begin position="50"/>
        <end position="76"/>
    </location>
</feature>
<evidence type="ECO:0000313" key="2">
    <source>
        <dbReference type="EMBL" id="RAQ96067.1"/>
    </source>
</evidence>
<reference evidence="2 3" key="1">
    <citation type="submission" date="2016-08" db="EMBL/GenBank/DDBJ databases">
        <title>Analysis of Carbohydrate Active Enzymes in Thermogemmatispora T81 Reveals Carbohydrate Degradation Ability.</title>
        <authorList>
            <person name="Tomazini A."/>
            <person name="Lal S."/>
            <person name="Stott M."/>
            <person name="Henrissat B."/>
            <person name="Polikarpov I."/>
            <person name="Sparling R."/>
            <person name="Levin D.B."/>
        </authorList>
    </citation>
    <scope>NUCLEOTIDE SEQUENCE [LARGE SCALE GENOMIC DNA]</scope>
    <source>
        <strain evidence="2 3">T81</strain>
    </source>
</reference>
<dbReference type="Proteomes" id="UP000248706">
    <property type="component" value="Unassembled WGS sequence"/>
</dbReference>
<accession>A0A328VEU3</accession>
<feature type="compositionally biased region" description="Basic residues" evidence="1">
    <location>
        <begin position="165"/>
        <end position="180"/>
    </location>
</feature>
<feature type="region of interest" description="Disordered" evidence="1">
    <location>
        <begin position="127"/>
        <end position="180"/>
    </location>
</feature>
<proteinExistence type="predicted"/>
<protein>
    <submittedName>
        <fullName evidence="2">Uncharacterized protein</fullName>
    </submittedName>
</protein>
<dbReference type="AlphaFoldDB" id="A0A328VEU3"/>
<dbReference type="EMBL" id="MCIF01000002">
    <property type="protein sequence ID" value="RAQ96067.1"/>
    <property type="molecule type" value="Genomic_DNA"/>
</dbReference>